<accession>A0ABX9KJ25</accession>
<reference evidence="1 2" key="1">
    <citation type="submission" date="2018-08" db="EMBL/GenBank/DDBJ databases">
        <title>Draft genome sequence of Psychrilyobacter sp. strain SD5 isolated from Black Sea water.</title>
        <authorList>
            <person name="Yadav S."/>
            <person name="Villanueva L."/>
            <person name="Damste J.S.S."/>
        </authorList>
    </citation>
    <scope>NUCLEOTIDE SEQUENCE [LARGE SCALE GENOMIC DNA]</scope>
    <source>
        <strain evidence="1 2">SD5</strain>
    </source>
</reference>
<organism evidence="1 2">
    <name type="scientific">Psychrilyobacter piezotolerans</name>
    <dbReference type="NCBI Taxonomy" id="2293438"/>
    <lineage>
        <taxon>Bacteria</taxon>
        <taxon>Fusobacteriati</taxon>
        <taxon>Fusobacteriota</taxon>
        <taxon>Fusobacteriia</taxon>
        <taxon>Fusobacteriales</taxon>
        <taxon>Fusobacteriaceae</taxon>
        <taxon>Psychrilyobacter</taxon>
    </lineage>
</organism>
<dbReference type="EMBL" id="QUAJ01000006">
    <property type="protein sequence ID" value="REI42113.1"/>
    <property type="molecule type" value="Genomic_DNA"/>
</dbReference>
<name>A0ABX9KJ25_9FUSO</name>
<evidence type="ECO:0000313" key="1">
    <source>
        <dbReference type="EMBL" id="REI42113.1"/>
    </source>
</evidence>
<evidence type="ECO:0000313" key="2">
    <source>
        <dbReference type="Proteomes" id="UP000263486"/>
    </source>
</evidence>
<dbReference type="Proteomes" id="UP000263486">
    <property type="component" value="Unassembled WGS sequence"/>
</dbReference>
<keyword evidence="2" id="KW-1185">Reference proteome</keyword>
<proteinExistence type="predicted"/>
<gene>
    <name evidence="1" type="ORF">DYH56_05170</name>
</gene>
<comment type="caution">
    <text evidence="1">The sequence shown here is derived from an EMBL/GenBank/DDBJ whole genome shotgun (WGS) entry which is preliminary data.</text>
</comment>
<sequence length="61" mass="7222">MSGKCRWGGLKIKGLEFKVDPIHHKTKLFQFKIFRRADSIRELFLGRIKFIKKETKGEESI</sequence>
<protein>
    <submittedName>
        <fullName evidence="1">Uncharacterized protein</fullName>
    </submittedName>
</protein>